<name>A0AAU9V1N1_EUPED</name>
<comment type="caution">
    <text evidence="10">The sequence shown here is derived from an EMBL/GenBank/DDBJ whole genome shotgun (WGS) entry which is preliminary data.</text>
</comment>
<dbReference type="InterPro" id="IPR020635">
    <property type="entry name" value="Tyr_kinase_cat_dom"/>
</dbReference>
<dbReference type="InterPro" id="IPR017441">
    <property type="entry name" value="Protein_kinase_ATP_BS"/>
</dbReference>
<dbReference type="PROSITE" id="PS50011">
    <property type="entry name" value="PROTEIN_KINASE_DOM"/>
    <property type="match status" value="1"/>
</dbReference>
<dbReference type="Pfam" id="PF07714">
    <property type="entry name" value="PK_Tyr_Ser-Thr"/>
    <property type="match status" value="1"/>
</dbReference>
<dbReference type="PANTHER" id="PTHR24416:SF489">
    <property type="entry name" value="PROTEIN KINASE DOMAIN-CONTAINING PROTEIN"/>
    <property type="match status" value="1"/>
</dbReference>
<comment type="subcellular location">
    <subcellularLocation>
        <location evidence="1">Membrane</location>
        <topology evidence="1">Single-pass membrane protein</topology>
    </subcellularLocation>
</comment>
<feature type="compositionally biased region" description="Basic and acidic residues" evidence="7">
    <location>
        <begin position="16"/>
        <end position="25"/>
    </location>
</feature>
<evidence type="ECO:0000256" key="2">
    <source>
        <dbReference type="ARBA" id="ARBA00022692"/>
    </source>
</evidence>
<dbReference type="PROSITE" id="PS00107">
    <property type="entry name" value="PROTEIN_KINASE_ATP"/>
    <property type="match status" value="1"/>
</dbReference>
<feature type="domain" description="Protein kinase" evidence="9">
    <location>
        <begin position="917"/>
        <end position="1194"/>
    </location>
</feature>
<dbReference type="GO" id="GO:0004714">
    <property type="term" value="F:transmembrane receptor protein tyrosine kinase activity"/>
    <property type="evidence" value="ECO:0007669"/>
    <property type="project" value="UniProtKB-EC"/>
</dbReference>
<dbReference type="SMART" id="SM00219">
    <property type="entry name" value="TyrKc"/>
    <property type="match status" value="1"/>
</dbReference>
<dbReference type="Proteomes" id="UP001153954">
    <property type="component" value="Unassembled WGS sequence"/>
</dbReference>
<feature type="compositionally biased region" description="Basic residues" evidence="7">
    <location>
        <begin position="1"/>
        <end position="10"/>
    </location>
</feature>
<evidence type="ECO:0000256" key="4">
    <source>
        <dbReference type="ARBA" id="ARBA00023136"/>
    </source>
</evidence>
<comment type="catalytic activity">
    <reaction evidence="5">
        <text>L-tyrosyl-[protein] + ATP = O-phospho-L-tyrosyl-[protein] + ADP + H(+)</text>
        <dbReference type="Rhea" id="RHEA:10596"/>
        <dbReference type="Rhea" id="RHEA-COMP:10136"/>
        <dbReference type="Rhea" id="RHEA-COMP:20101"/>
        <dbReference type="ChEBI" id="CHEBI:15378"/>
        <dbReference type="ChEBI" id="CHEBI:30616"/>
        <dbReference type="ChEBI" id="CHEBI:46858"/>
        <dbReference type="ChEBI" id="CHEBI:61978"/>
        <dbReference type="ChEBI" id="CHEBI:456216"/>
        <dbReference type="EC" id="2.7.10.1"/>
    </reaction>
</comment>
<sequence>MIVAAGRRRSASGERASPDGRRRAPERRYEVGMALNTISYRDRITVARWERDFNLNSSKQTACIVLVLIASLNNGGRADSNKSEEPVLSVTASVPGGGGGAAALAELAVLRLRAVGERARAEPPPAACAAAAPDERACRDAVVTALARGALHAAFLAVPAADAPATWRLHEAGLDELGSVAPPVRRLCVAAPPARSLLDLSDSDLARNYYVSSADLAAAQNQTFQTNETLSKDEPDRVLRPTWCVADETKCATLLSSDRGEARLLFNVIRFHHLYASVHPSATALSAVTAALGPRSLICYWDPERIDFGELPHRLLSSLGPPPCDSYTDANECPFESRRLVKLVNARALSHSRAALLTLLQLRLNMKELHEITQLARDTDPKQAAKQFLAAHPATNVIREVRVAVLLPNTTRRETYDASSLAAAAAVAEADLESDWSGTIKFKTETYDDHCDATRAVQYLHDAPVTGEYDSLSAVAGPACGSVFGDVARQGLEFRLPAIAYTPQALPTASLALLAAGDARMYSSVFGALFEQLRWRRLAALSEPATRASLAAARLQADIVVHTELSDDRPDYDPEIFTKWAERVAEVNARVIYLCVEDGRAARAALCAGHAAGLRPHAGAVWLLPAALAPAALAPRPADRCSPAQLREMLDGHISVAPEWALSWLADAETNETTVQKSDCDQPSINKNESASDMTTLMAWRSRWLEQCRFLGVSCTRPGPHAALLYDSLRLWALALARLFAARPIALYNLHDLGLIRSLVSNATKIGFNGLTGQFKWVAAGNDDNNGTSYARSSPLVVLQWDGRCRREVGRWEHDRLELHEDLFIWRTANGRLPDDGGEQCALQPIANFFHSSCRTAFVILGVMLLTLAIAAIGATAIYCKRRAELKYRSRLEALGLHSMLPKTIGLDRWEIPRERVVINRKLGMGAFGTVYGGYALLAEDRGWTAVAVKTLKAGASTEEKLDFLSEAEAMKRFDHKNVVRLLAVVTKTEPVCTVMEYMLHGDLKNYLLARRHLACAGASAGEDAEEQVSARRLTSMALDVARALSYLAQLRYVHRDVAARNCLVSSRRVVKLADFGMTRLVFENDYYRFSRKGMLPVRWMAPESLALGVFSPASDVWSFGVLLYEIVTFGSLPFQGLSNGEVLSRVKGGQTLELPIGLKPQLEGLIKSCWQHDYKARPTACEVAAFLADSPRLLAPCLDVPLDALPLDDEPPWRVPRERAEARWVSWAAPASQATDTTYLSAEAPAPRETDGFLS</sequence>
<dbReference type="InterPro" id="IPR011009">
    <property type="entry name" value="Kinase-like_dom_sf"/>
</dbReference>
<protein>
    <recommendedName>
        <fullName evidence="9">Protein kinase domain-containing protein</fullName>
    </recommendedName>
</protein>
<evidence type="ECO:0000256" key="8">
    <source>
        <dbReference type="SAM" id="Phobius"/>
    </source>
</evidence>
<dbReference type="InterPro" id="IPR050122">
    <property type="entry name" value="RTK"/>
</dbReference>
<dbReference type="InterPro" id="IPR008266">
    <property type="entry name" value="Tyr_kinase_AS"/>
</dbReference>
<evidence type="ECO:0000256" key="1">
    <source>
        <dbReference type="ARBA" id="ARBA00004167"/>
    </source>
</evidence>
<dbReference type="InterPro" id="IPR001828">
    <property type="entry name" value="ANF_lig-bd_rcpt"/>
</dbReference>
<dbReference type="Gene3D" id="3.40.50.2300">
    <property type="match status" value="2"/>
</dbReference>
<feature type="region of interest" description="Disordered" evidence="7">
    <location>
        <begin position="1"/>
        <end position="25"/>
    </location>
</feature>
<dbReference type="InterPro" id="IPR028082">
    <property type="entry name" value="Peripla_BP_I"/>
</dbReference>
<dbReference type="AlphaFoldDB" id="A0AAU9V1N1"/>
<keyword evidence="6" id="KW-0547">Nucleotide-binding</keyword>
<gene>
    <name evidence="10" type="ORF">EEDITHA_LOCUS18516</name>
</gene>
<dbReference type="SUPFAM" id="SSF56112">
    <property type="entry name" value="Protein kinase-like (PK-like)"/>
    <property type="match status" value="1"/>
</dbReference>
<feature type="region of interest" description="Disordered" evidence="7">
    <location>
        <begin position="1237"/>
        <end position="1256"/>
    </location>
</feature>
<dbReference type="PANTHER" id="PTHR24416">
    <property type="entry name" value="TYROSINE-PROTEIN KINASE RECEPTOR"/>
    <property type="match status" value="1"/>
</dbReference>
<evidence type="ECO:0000256" key="6">
    <source>
        <dbReference type="PROSITE-ProRule" id="PRU10141"/>
    </source>
</evidence>
<evidence type="ECO:0000256" key="7">
    <source>
        <dbReference type="SAM" id="MobiDB-lite"/>
    </source>
</evidence>
<organism evidence="10 11">
    <name type="scientific">Euphydryas editha</name>
    <name type="common">Edith's checkerspot</name>
    <dbReference type="NCBI Taxonomy" id="104508"/>
    <lineage>
        <taxon>Eukaryota</taxon>
        <taxon>Metazoa</taxon>
        <taxon>Ecdysozoa</taxon>
        <taxon>Arthropoda</taxon>
        <taxon>Hexapoda</taxon>
        <taxon>Insecta</taxon>
        <taxon>Pterygota</taxon>
        <taxon>Neoptera</taxon>
        <taxon>Endopterygota</taxon>
        <taxon>Lepidoptera</taxon>
        <taxon>Glossata</taxon>
        <taxon>Ditrysia</taxon>
        <taxon>Papilionoidea</taxon>
        <taxon>Nymphalidae</taxon>
        <taxon>Nymphalinae</taxon>
        <taxon>Euphydryas</taxon>
    </lineage>
</organism>
<evidence type="ECO:0000256" key="3">
    <source>
        <dbReference type="ARBA" id="ARBA00022989"/>
    </source>
</evidence>
<evidence type="ECO:0000259" key="9">
    <source>
        <dbReference type="PROSITE" id="PS50011"/>
    </source>
</evidence>
<dbReference type="PROSITE" id="PS00109">
    <property type="entry name" value="PROTEIN_KINASE_TYR"/>
    <property type="match status" value="1"/>
</dbReference>
<evidence type="ECO:0000313" key="11">
    <source>
        <dbReference type="Proteomes" id="UP001153954"/>
    </source>
</evidence>
<dbReference type="GO" id="GO:0005524">
    <property type="term" value="F:ATP binding"/>
    <property type="evidence" value="ECO:0007669"/>
    <property type="project" value="UniProtKB-UniRule"/>
</dbReference>
<dbReference type="EMBL" id="CAKOGL010000027">
    <property type="protein sequence ID" value="CAH2104088.1"/>
    <property type="molecule type" value="Genomic_DNA"/>
</dbReference>
<dbReference type="FunFam" id="1.10.510.10:FF:001227">
    <property type="entry name" value="Tyrosine-protein kinase receptor"/>
    <property type="match status" value="1"/>
</dbReference>
<dbReference type="Pfam" id="PF01094">
    <property type="entry name" value="ANF_receptor"/>
    <property type="match status" value="1"/>
</dbReference>
<feature type="compositionally biased region" description="Basic and acidic residues" evidence="7">
    <location>
        <begin position="1247"/>
        <end position="1256"/>
    </location>
</feature>
<feature type="binding site" evidence="6">
    <location>
        <position position="950"/>
    </location>
    <ligand>
        <name>ATP</name>
        <dbReference type="ChEBI" id="CHEBI:30616"/>
    </ligand>
</feature>
<keyword evidence="11" id="KW-1185">Reference proteome</keyword>
<dbReference type="InterPro" id="IPR001245">
    <property type="entry name" value="Ser-Thr/Tyr_kinase_cat_dom"/>
</dbReference>
<dbReference type="InterPro" id="IPR000719">
    <property type="entry name" value="Prot_kinase_dom"/>
</dbReference>
<dbReference type="SUPFAM" id="SSF53822">
    <property type="entry name" value="Periplasmic binding protein-like I"/>
    <property type="match status" value="1"/>
</dbReference>
<reference evidence="10" key="1">
    <citation type="submission" date="2022-03" db="EMBL/GenBank/DDBJ databases">
        <authorList>
            <person name="Tunstrom K."/>
        </authorList>
    </citation>
    <scope>NUCLEOTIDE SEQUENCE</scope>
</reference>
<evidence type="ECO:0000256" key="5">
    <source>
        <dbReference type="ARBA" id="ARBA00051243"/>
    </source>
</evidence>
<evidence type="ECO:0000313" key="10">
    <source>
        <dbReference type="EMBL" id="CAH2104088.1"/>
    </source>
</evidence>
<feature type="transmembrane region" description="Helical" evidence="8">
    <location>
        <begin position="857"/>
        <end position="880"/>
    </location>
</feature>
<dbReference type="CDD" id="cd00192">
    <property type="entry name" value="PTKc"/>
    <property type="match status" value="1"/>
</dbReference>
<keyword evidence="3 8" id="KW-1133">Transmembrane helix</keyword>
<dbReference type="GO" id="GO:0007169">
    <property type="term" value="P:cell surface receptor protein tyrosine kinase signaling pathway"/>
    <property type="evidence" value="ECO:0007669"/>
    <property type="project" value="TreeGrafter"/>
</dbReference>
<keyword evidence="2 8" id="KW-0812">Transmembrane</keyword>
<dbReference type="GO" id="GO:0005886">
    <property type="term" value="C:plasma membrane"/>
    <property type="evidence" value="ECO:0007669"/>
    <property type="project" value="TreeGrafter"/>
</dbReference>
<keyword evidence="6" id="KW-0067">ATP-binding</keyword>
<dbReference type="Gene3D" id="1.10.510.10">
    <property type="entry name" value="Transferase(Phosphotransferase) domain 1"/>
    <property type="match status" value="1"/>
</dbReference>
<dbReference type="GO" id="GO:0043235">
    <property type="term" value="C:receptor complex"/>
    <property type="evidence" value="ECO:0007669"/>
    <property type="project" value="TreeGrafter"/>
</dbReference>
<dbReference type="PRINTS" id="PR00109">
    <property type="entry name" value="TYRKINASE"/>
</dbReference>
<keyword evidence="4 8" id="KW-0472">Membrane</keyword>
<accession>A0AAU9V1N1</accession>
<dbReference type="Gene3D" id="3.30.200.20">
    <property type="entry name" value="Phosphorylase Kinase, domain 1"/>
    <property type="match status" value="1"/>
</dbReference>
<proteinExistence type="predicted"/>